<keyword evidence="4" id="KW-0175">Coiled coil</keyword>
<organism evidence="6 7">
    <name type="scientific">Saccoglossus kowalevskii</name>
    <name type="common">Acorn worm</name>
    <dbReference type="NCBI Taxonomy" id="10224"/>
    <lineage>
        <taxon>Eukaryota</taxon>
        <taxon>Metazoa</taxon>
        <taxon>Hemichordata</taxon>
        <taxon>Enteropneusta</taxon>
        <taxon>Harrimaniidae</taxon>
        <taxon>Saccoglossus</taxon>
    </lineage>
</organism>
<evidence type="ECO:0000256" key="4">
    <source>
        <dbReference type="SAM" id="Coils"/>
    </source>
</evidence>
<feature type="coiled-coil region" evidence="4">
    <location>
        <begin position="439"/>
        <end position="484"/>
    </location>
</feature>
<sequence>MANKNGNHPIHEAIHKGHIDVVQYLLEFGCDPNSANKIGMTGLHQAAATNNEGLCKMMIDAGANVNFIMTSEKYKYVTPLDYAIDRESNECIELLKSVGARKGSDITNDAAIIIGRNYKRLVNRKLEEEKEKEKEQQEKEQKETKNGKKKMKKKSQGQKDEFKKGDLKQKTALQTNVDKRNDEVDNSSEIVDGNDVSVGRKTSEKHVRIDSTKNTEKDEDKKDKKISPYLAPQPWMDRTPAVRKSATGYHSQNGHHNDYIGGNYESPRSKYGKSRTESCPNTPRDSLHSWNRANNNNRTTKSAGPRMVGGRNPRSSTANPGKRRFPQGLESKNEKQKTLVDIYFPAVPNGRGSESGRDDERSPRSPRSGYSHSQRQGRINPIDVEKDIEKKMDNWDNYLQREMSFLDEVIRSNLPAFDELRDEAERYKGELMRGVNVLKAEVDINTKKLQEELRKNEEKDNENMRKYEEEIQEGLEKAERTFKRVSSNARIISVESQQENDKQDEDLSKVVSVKRPTLEQWLRRKTMDYHSPRYNDDEYEDLDDYNEMRRSKHEEWIRKKNEDYRRKKQALRTNNVHIYSSKISKVNRPITSYRREHTPSSLDTRPSTSNVTHEDTFDLRAPIENGERKGQKSKSGLVRMESYQYQQNVKDKKLKDQRSNRTSSQMSTPTSSLSPRQSLSSEGAVTGE</sequence>
<feature type="repeat" description="ANK" evidence="3">
    <location>
        <begin position="38"/>
        <end position="70"/>
    </location>
</feature>
<evidence type="ECO:0000256" key="3">
    <source>
        <dbReference type="PROSITE-ProRule" id="PRU00023"/>
    </source>
</evidence>
<evidence type="ECO:0000313" key="6">
    <source>
        <dbReference type="Proteomes" id="UP000694865"/>
    </source>
</evidence>
<dbReference type="RefSeq" id="XP_006812201.1">
    <property type="nucleotide sequence ID" value="XM_006812138.1"/>
</dbReference>
<dbReference type="SUPFAM" id="SSF48403">
    <property type="entry name" value="Ankyrin repeat"/>
    <property type="match status" value="1"/>
</dbReference>
<feature type="compositionally biased region" description="Low complexity" evidence="5">
    <location>
        <begin position="662"/>
        <end position="681"/>
    </location>
</feature>
<dbReference type="Gene3D" id="1.25.40.20">
    <property type="entry name" value="Ankyrin repeat-containing domain"/>
    <property type="match status" value="1"/>
</dbReference>
<gene>
    <name evidence="7" type="primary">LOC100371754</name>
</gene>
<feature type="compositionally biased region" description="Basic and acidic residues" evidence="5">
    <location>
        <begin position="201"/>
        <end position="226"/>
    </location>
</feature>
<dbReference type="InterPro" id="IPR036770">
    <property type="entry name" value="Ankyrin_rpt-contain_sf"/>
</dbReference>
<proteinExistence type="predicted"/>
<dbReference type="InterPro" id="IPR002110">
    <property type="entry name" value="Ankyrin_rpt"/>
</dbReference>
<dbReference type="PANTHER" id="PTHR46680">
    <property type="entry name" value="NF-KAPPA-B INHIBITOR ALPHA"/>
    <property type="match status" value="1"/>
</dbReference>
<name>A0ABM0LWR0_SACKO</name>
<feature type="compositionally biased region" description="Basic residues" evidence="5">
    <location>
        <begin position="147"/>
        <end position="156"/>
    </location>
</feature>
<dbReference type="GeneID" id="100371754"/>
<feature type="region of interest" description="Disordered" evidence="5">
    <location>
        <begin position="589"/>
        <end position="688"/>
    </location>
</feature>
<reference evidence="7" key="1">
    <citation type="submission" date="2025-08" db="UniProtKB">
        <authorList>
            <consortium name="RefSeq"/>
        </authorList>
    </citation>
    <scope>IDENTIFICATION</scope>
    <source>
        <tissue evidence="7">Testes</tissue>
    </source>
</reference>
<evidence type="ECO:0000256" key="1">
    <source>
        <dbReference type="ARBA" id="ARBA00022737"/>
    </source>
</evidence>
<dbReference type="Pfam" id="PF12796">
    <property type="entry name" value="Ank_2"/>
    <property type="match status" value="1"/>
</dbReference>
<evidence type="ECO:0000256" key="5">
    <source>
        <dbReference type="SAM" id="MobiDB-lite"/>
    </source>
</evidence>
<keyword evidence="1" id="KW-0677">Repeat</keyword>
<feature type="compositionally biased region" description="Basic and acidic residues" evidence="5">
    <location>
        <begin position="157"/>
        <end position="169"/>
    </location>
</feature>
<accession>A0ABM0LWR0</accession>
<feature type="compositionally biased region" description="Polar residues" evidence="5">
    <location>
        <begin position="599"/>
        <end position="611"/>
    </location>
</feature>
<feature type="compositionally biased region" description="Basic and acidic residues" evidence="5">
    <location>
        <begin position="354"/>
        <end position="363"/>
    </location>
</feature>
<dbReference type="PROSITE" id="PS50088">
    <property type="entry name" value="ANK_REPEAT"/>
    <property type="match status" value="2"/>
</dbReference>
<keyword evidence="6" id="KW-1185">Reference proteome</keyword>
<keyword evidence="2 3" id="KW-0040">ANK repeat</keyword>
<protein>
    <submittedName>
        <fullName evidence="7">Myb-like protein X-like</fullName>
    </submittedName>
</protein>
<dbReference type="PANTHER" id="PTHR46680:SF3">
    <property type="entry name" value="NF-KAPPA-B INHIBITOR CACTUS"/>
    <property type="match status" value="1"/>
</dbReference>
<feature type="compositionally biased region" description="Basic and acidic residues" evidence="5">
    <location>
        <begin position="128"/>
        <end position="146"/>
    </location>
</feature>
<dbReference type="InterPro" id="IPR051070">
    <property type="entry name" value="NF-kappa-B_inhibitor"/>
</dbReference>
<evidence type="ECO:0000256" key="2">
    <source>
        <dbReference type="ARBA" id="ARBA00023043"/>
    </source>
</evidence>
<dbReference type="Proteomes" id="UP000694865">
    <property type="component" value="Unplaced"/>
</dbReference>
<dbReference type="SMART" id="SM00248">
    <property type="entry name" value="ANK"/>
    <property type="match status" value="3"/>
</dbReference>
<feature type="region of interest" description="Disordered" evidence="5">
    <location>
        <begin position="128"/>
        <end position="380"/>
    </location>
</feature>
<feature type="compositionally biased region" description="Basic and acidic residues" evidence="5">
    <location>
        <begin position="649"/>
        <end position="659"/>
    </location>
</feature>
<dbReference type="PROSITE" id="PS50297">
    <property type="entry name" value="ANK_REP_REGION"/>
    <property type="match status" value="2"/>
</dbReference>
<evidence type="ECO:0000313" key="7">
    <source>
        <dbReference type="RefSeq" id="XP_006812201.1"/>
    </source>
</evidence>
<feature type="repeat" description="ANK" evidence="3">
    <location>
        <begin position="5"/>
        <end position="37"/>
    </location>
</feature>
<feature type="compositionally biased region" description="Polar residues" evidence="5">
    <location>
        <begin position="277"/>
        <end position="302"/>
    </location>
</feature>